<dbReference type="EMBL" id="JAGSXJ010000019">
    <property type="protein sequence ID" value="KAH6681224.1"/>
    <property type="molecule type" value="Genomic_DNA"/>
</dbReference>
<feature type="compositionally biased region" description="Acidic residues" evidence="1">
    <location>
        <begin position="425"/>
        <end position="465"/>
    </location>
</feature>
<sequence length="615" mass="68076">MEGDVPRQGKADASLPDGPSTGPGDNCVEYMLFLVESSEASKKMHLSRLEELRKEAMFLVQRLASNYIWQRDEFSLALRHDHQLTYLHGVVDFGDSVEDEWLVVYLLRELTLSRPDLWIRVFDGDGEFLLIEAANSTPPWINPEMDTNRPWIHQGQLCIIRPKPGDETSRTALTLGAALSLIRTEKDAMFHSDQIDSEAFYRLEKYPDHITKSLHHALITIPRKVAYILRERPKSIAPAVEAFYLRDGKSLEPILAESSTPWFPPTDLVTTSVTFSRVLFAQVRSQRFDPPPRWAPLINKATDTKAQSQLELGMKLTCGFEMMIGNLSTYDSRVVREVGIILDDLEEDGDEQTLPSDHEMSQWPDATKDDDDSWLDINYEDFERELDGRGSAPADAEAKGFGDVKTQADLRKIVERFESFLDDDTAGVDGAEVDAMDRDDDDDNEASGSDSSDDEDAAVNFDEEAFAQLMREAMGLSTATAGTATDPAAKRSTTSKHADPGDTEELTALTAQFEAELRQHGALKLDNLPAGPAALKDKGKGKGKERATDAVSSDDSDAESEDGEMDIDYNLAKNILESFKSQAGMAGPAGNLLGMFGVQLPRDEDDAGDTPQPSK</sequence>
<feature type="compositionally biased region" description="Acidic residues" evidence="1">
    <location>
        <begin position="552"/>
        <end position="565"/>
    </location>
</feature>
<evidence type="ECO:0000313" key="3">
    <source>
        <dbReference type="Proteomes" id="UP000770015"/>
    </source>
</evidence>
<dbReference type="OrthoDB" id="27237at2759"/>
<dbReference type="PANTHER" id="PTHR13060:SF0">
    <property type="entry name" value="PROTEIN ECDYSONELESS HOMOLOG"/>
    <property type="match status" value="1"/>
</dbReference>
<keyword evidence="3" id="KW-1185">Reference proteome</keyword>
<dbReference type="PANTHER" id="PTHR13060">
    <property type="entry name" value="SGT1 PROTEIN HSGT1 SUPPRESSOR OF GCR2"/>
    <property type="match status" value="1"/>
</dbReference>
<protein>
    <submittedName>
        <fullName evidence="2">SGT1 protein-domain-containing protein</fullName>
    </submittedName>
</protein>
<proteinExistence type="predicted"/>
<evidence type="ECO:0000313" key="2">
    <source>
        <dbReference type="EMBL" id="KAH6681224.1"/>
    </source>
</evidence>
<accession>A0A9P9A9I9</accession>
<reference evidence="2" key="1">
    <citation type="journal article" date="2021" name="Nat. Commun.">
        <title>Genetic determinants of endophytism in the Arabidopsis root mycobiome.</title>
        <authorList>
            <person name="Mesny F."/>
            <person name="Miyauchi S."/>
            <person name="Thiergart T."/>
            <person name="Pickel B."/>
            <person name="Atanasova L."/>
            <person name="Karlsson M."/>
            <person name="Huettel B."/>
            <person name="Barry K.W."/>
            <person name="Haridas S."/>
            <person name="Chen C."/>
            <person name="Bauer D."/>
            <person name="Andreopoulos W."/>
            <person name="Pangilinan J."/>
            <person name="LaButti K."/>
            <person name="Riley R."/>
            <person name="Lipzen A."/>
            <person name="Clum A."/>
            <person name="Drula E."/>
            <person name="Henrissat B."/>
            <person name="Kohler A."/>
            <person name="Grigoriev I.V."/>
            <person name="Martin F.M."/>
            <person name="Hacquard S."/>
        </authorList>
    </citation>
    <scope>NUCLEOTIDE SEQUENCE</scope>
    <source>
        <strain evidence="2">MPI-SDFR-AT-0117</strain>
    </source>
</reference>
<feature type="region of interest" description="Disordered" evidence="1">
    <location>
        <begin position="346"/>
        <end position="372"/>
    </location>
</feature>
<dbReference type="InterPro" id="IPR010770">
    <property type="entry name" value="Ecd"/>
</dbReference>
<feature type="compositionally biased region" description="Low complexity" evidence="1">
    <location>
        <begin position="478"/>
        <end position="487"/>
    </location>
</feature>
<dbReference type="GO" id="GO:0005634">
    <property type="term" value="C:nucleus"/>
    <property type="evidence" value="ECO:0007669"/>
    <property type="project" value="TreeGrafter"/>
</dbReference>
<dbReference type="Proteomes" id="UP000770015">
    <property type="component" value="Unassembled WGS sequence"/>
</dbReference>
<organism evidence="2 3">
    <name type="scientific">Plectosphaerella plurivora</name>
    <dbReference type="NCBI Taxonomy" id="936078"/>
    <lineage>
        <taxon>Eukaryota</taxon>
        <taxon>Fungi</taxon>
        <taxon>Dikarya</taxon>
        <taxon>Ascomycota</taxon>
        <taxon>Pezizomycotina</taxon>
        <taxon>Sordariomycetes</taxon>
        <taxon>Hypocreomycetidae</taxon>
        <taxon>Glomerellales</taxon>
        <taxon>Plectosphaerellaceae</taxon>
        <taxon>Plectosphaerella</taxon>
    </lineage>
</organism>
<feature type="region of interest" description="Disordered" evidence="1">
    <location>
        <begin position="1"/>
        <end position="23"/>
    </location>
</feature>
<dbReference type="AlphaFoldDB" id="A0A9P9A9I9"/>
<dbReference type="Pfam" id="PF07093">
    <property type="entry name" value="SGT1"/>
    <property type="match status" value="1"/>
</dbReference>
<feature type="compositionally biased region" description="Basic and acidic residues" evidence="1">
    <location>
        <begin position="1"/>
        <end position="10"/>
    </location>
</feature>
<evidence type="ECO:0000256" key="1">
    <source>
        <dbReference type="SAM" id="MobiDB-lite"/>
    </source>
</evidence>
<feature type="region of interest" description="Disordered" evidence="1">
    <location>
        <begin position="425"/>
        <end position="565"/>
    </location>
</feature>
<gene>
    <name evidence="2" type="ORF">F5X68DRAFT_223664</name>
</gene>
<name>A0A9P9A9I9_9PEZI</name>
<feature type="compositionally biased region" description="Basic and acidic residues" evidence="1">
    <location>
        <begin position="535"/>
        <end position="548"/>
    </location>
</feature>
<comment type="caution">
    <text evidence="2">The sequence shown here is derived from an EMBL/GenBank/DDBJ whole genome shotgun (WGS) entry which is preliminary data.</text>
</comment>